<dbReference type="PROSITE" id="PS50109">
    <property type="entry name" value="HIS_KIN"/>
    <property type="match status" value="1"/>
</dbReference>
<comment type="catalytic activity">
    <reaction evidence="1">
        <text>ATP + protein L-histidine = ADP + protein N-phospho-L-histidine.</text>
        <dbReference type="EC" id="2.7.13.3"/>
    </reaction>
</comment>
<dbReference type="GO" id="GO:0000155">
    <property type="term" value="F:phosphorelay sensor kinase activity"/>
    <property type="evidence" value="ECO:0007669"/>
    <property type="project" value="TreeGrafter"/>
</dbReference>
<evidence type="ECO:0000313" key="6">
    <source>
        <dbReference type="EMBL" id="KKL70384.1"/>
    </source>
</evidence>
<reference evidence="6" key="1">
    <citation type="journal article" date="2015" name="Nature">
        <title>Complex archaea that bridge the gap between prokaryotes and eukaryotes.</title>
        <authorList>
            <person name="Spang A."/>
            <person name="Saw J.H."/>
            <person name="Jorgensen S.L."/>
            <person name="Zaremba-Niedzwiedzka K."/>
            <person name="Martijn J."/>
            <person name="Lind A.E."/>
            <person name="van Eijk R."/>
            <person name="Schleper C."/>
            <person name="Guy L."/>
            <person name="Ettema T.J."/>
        </authorList>
    </citation>
    <scope>NUCLEOTIDE SEQUENCE</scope>
</reference>
<protein>
    <recommendedName>
        <fullName evidence="2">histidine kinase</fullName>
        <ecNumber evidence="2">2.7.13.3</ecNumber>
    </recommendedName>
</protein>
<dbReference type="PANTHER" id="PTHR43047:SF72">
    <property type="entry name" value="OSMOSENSING HISTIDINE PROTEIN KINASE SLN1"/>
    <property type="match status" value="1"/>
</dbReference>
<dbReference type="InterPro" id="IPR005467">
    <property type="entry name" value="His_kinase_dom"/>
</dbReference>
<dbReference type="PANTHER" id="PTHR43047">
    <property type="entry name" value="TWO-COMPONENT HISTIDINE PROTEIN KINASE"/>
    <property type="match status" value="1"/>
</dbReference>
<keyword evidence="4" id="KW-0418">Kinase</keyword>
<accession>A0A0F9E8W9</accession>
<evidence type="ECO:0000256" key="2">
    <source>
        <dbReference type="ARBA" id="ARBA00012438"/>
    </source>
</evidence>
<name>A0A0F9E8W9_9ZZZZ</name>
<dbReference type="GO" id="GO:0009927">
    <property type="term" value="F:histidine phosphotransfer kinase activity"/>
    <property type="evidence" value="ECO:0007669"/>
    <property type="project" value="TreeGrafter"/>
</dbReference>
<keyword evidence="3" id="KW-0808">Transferase</keyword>
<dbReference type="InterPro" id="IPR004358">
    <property type="entry name" value="Sig_transdc_His_kin-like_C"/>
</dbReference>
<evidence type="ECO:0000256" key="3">
    <source>
        <dbReference type="ARBA" id="ARBA00022679"/>
    </source>
</evidence>
<dbReference type="Gene3D" id="3.30.565.10">
    <property type="entry name" value="Histidine kinase-like ATPase, C-terminal domain"/>
    <property type="match status" value="1"/>
</dbReference>
<feature type="domain" description="Histidine kinase" evidence="5">
    <location>
        <begin position="1"/>
        <end position="94"/>
    </location>
</feature>
<comment type="caution">
    <text evidence="6">The sequence shown here is derived from an EMBL/GenBank/DDBJ whole genome shotgun (WGS) entry which is preliminary data.</text>
</comment>
<dbReference type="SUPFAM" id="SSF55874">
    <property type="entry name" value="ATPase domain of HSP90 chaperone/DNA topoisomerase II/histidine kinase"/>
    <property type="match status" value="1"/>
</dbReference>
<organism evidence="6">
    <name type="scientific">marine sediment metagenome</name>
    <dbReference type="NCBI Taxonomy" id="412755"/>
    <lineage>
        <taxon>unclassified sequences</taxon>
        <taxon>metagenomes</taxon>
        <taxon>ecological metagenomes</taxon>
    </lineage>
</organism>
<dbReference type="InterPro" id="IPR003594">
    <property type="entry name" value="HATPase_dom"/>
</dbReference>
<dbReference type="PRINTS" id="PR00344">
    <property type="entry name" value="BCTRLSENSOR"/>
</dbReference>
<proteinExistence type="predicted"/>
<evidence type="ECO:0000256" key="1">
    <source>
        <dbReference type="ARBA" id="ARBA00000085"/>
    </source>
</evidence>
<dbReference type="InterPro" id="IPR036890">
    <property type="entry name" value="HATPase_C_sf"/>
</dbReference>
<dbReference type="AlphaFoldDB" id="A0A0F9E8W9"/>
<evidence type="ECO:0000259" key="5">
    <source>
        <dbReference type="PROSITE" id="PS50109"/>
    </source>
</evidence>
<evidence type="ECO:0000256" key="4">
    <source>
        <dbReference type="ARBA" id="ARBA00022777"/>
    </source>
</evidence>
<feature type="non-terminal residue" evidence="6">
    <location>
        <position position="1"/>
    </location>
</feature>
<sequence length="96" mass="11040">IIDIFVNITEVFEDSQIYIKIEFKDNGIGISDKRKEWIFKPDSLESKKGKGMGFGLSLVKKILEFYNGKIWVEDRIKGDNSQGSNFVILIPIKDIQ</sequence>
<dbReference type="EMBL" id="LAZR01025910">
    <property type="protein sequence ID" value="KKL70384.1"/>
    <property type="molecule type" value="Genomic_DNA"/>
</dbReference>
<dbReference type="EC" id="2.7.13.3" evidence="2"/>
<dbReference type="GO" id="GO:0005886">
    <property type="term" value="C:plasma membrane"/>
    <property type="evidence" value="ECO:0007669"/>
    <property type="project" value="TreeGrafter"/>
</dbReference>
<gene>
    <name evidence="6" type="ORF">LCGC14_2105460</name>
</gene>
<dbReference type="Pfam" id="PF02518">
    <property type="entry name" value="HATPase_c"/>
    <property type="match status" value="1"/>
</dbReference>